<evidence type="ECO:0008006" key="4">
    <source>
        <dbReference type="Google" id="ProtNLM"/>
    </source>
</evidence>
<sequence>MKMLIAMLMVAAISFCSHQQVAVASEVVVVVDGDRGNEVEILPFWPIRWPWCPPSPPPPSPLASATDCSTSDKKKILTCMFDEPSIDKCCPTFKSILGTSCPCYKYAEKVDNLKLITIDGYCDIVTPCKSVQSD</sequence>
<dbReference type="Proteomes" id="UP000823775">
    <property type="component" value="Unassembled WGS sequence"/>
</dbReference>
<comment type="caution">
    <text evidence="2">The sequence shown here is derived from an EMBL/GenBank/DDBJ whole genome shotgun (WGS) entry which is preliminary data.</text>
</comment>
<gene>
    <name evidence="2" type="ORF">HAX54_023872</name>
</gene>
<organism evidence="2 3">
    <name type="scientific">Datura stramonium</name>
    <name type="common">Jimsonweed</name>
    <name type="synonym">Common thornapple</name>
    <dbReference type="NCBI Taxonomy" id="4076"/>
    <lineage>
        <taxon>Eukaryota</taxon>
        <taxon>Viridiplantae</taxon>
        <taxon>Streptophyta</taxon>
        <taxon>Embryophyta</taxon>
        <taxon>Tracheophyta</taxon>
        <taxon>Spermatophyta</taxon>
        <taxon>Magnoliopsida</taxon>
        <taxon>eudicotyledons</taxon>
        <taxon>Gunneridae</taxon>
        <taxon>Pentapetalae</taxon>
        <taxon>asterids</taxon>
        <taxon>lamiids</taxon>
        <taxon>Solanales</taxon>
        <taxon>Solanaceae</taxon>
        <taxon>Solanoideae</taxon>
        <taxon>Datureae</taxon>
        <taxon>Datura</taxon>
    </lineage>
</organism>
<keyword evidence="3" id="KW-1185">Reference proteome</keyword>
<name>A0ABS8RKH2_DATST</name>
<evidence type="ECO:0000313" key="3">
    <source>
        <dbReference type="Proteomes" id="UP000823775"/>
    </source>
</evidence>
<accession>A0ABS8RKH2</accession>
<dbReference type="EMBL" id="JACEIK010000029">
    <property type="protein sequence ID" value="MCD7447127.1"/>
    <property type="molecule type" value="Genomic_DNA"/>
</dbReference>
<protein>
    <recommendedName>
        <fullName evidence="4">Bifunctional inhibitor/plant lipid transfer protein/seed storage helical domain-containing protein</fullName>
    </recommendedName>
</protein>
<evidence type="ECO:0000256" key="1">
    <source>
        <dbReference type="SAM" id="SignalP"/>
    </source>
</evidence>
<feature type="chain" id="PRO_5046033623" description="Bifunctional inhibitor/plant lipid transfer protein/seed storage helical domain-containing protein" evidence="1">
    <location>
        <begin position="25"/>
        <end position="134"/>
    </location>
</feature>
<keyword evidence="1" id="KW-0732">Signal</keyword>
<reference evidence="2 3" key="1">
    <citation type="journal article" date="2021" name="BMC Genomics">
        <title>Datura genome reveals duplications of psychoactive alkaloid biosynthetic genes and high mutation rate following tissue culture.</title>
        <authorList>
            <person name="Rajewski A."/>
            <person name="Carter-House D."/>
            <person name="Stajich J."/>
            <person name="Litt A."/>
        </authorList>
    </citation>
    <scope>NUCLEOTIDE SEQUENCE [LARGE SCALE GENOMIC DNA]</scope>
    <source>
        <strain evidence="2">AR-01</strain>
    </source>
</reference>
<feature type="signal peptide" evidence="1">
    <location>
        <begin position="1"/>
        <end position="24"/>
    </location>
</feature>
<proteinExistence type="predicted"/>
<evidence type="ECO:0000313" key="2">
    <source>
        <dbReference type="EMBL" id="MCD7447127.1"/>
    </source>
</evidence>